<organism evidence="1 2">
    <name type="scientific">Araneus ventricosus</name>
    <name type="common">Orbweaver spider</name>
    <name type="synonym">Epeira ventricosa</name>
    <dbReference type="NCBI Taxonomy" id="182803"/>
    <lineage>
        <taxon>Eukaryota</taxon>
        <taxon>Metazoa</taxon>
        <taxon>Ecdysozoa</taxon>
        <taxon>Arthropoda</taxon>
        <taxon>Chelicerata</taxon>
        <taxon>Arachnida</taxon>
        <taxon>Araneae</taxon>
        <taxon>Araneomorphae</taxon>
        <taxon>Entelegynae</taxon>
        <taxon>Araneoidea</taxon>
        <taxon>Araneidae</taxon>
        <taxon>Araneus</taxon>
    </lineage>
</organism>
<name>A0A4Y2GF78_ARAVE</name>
<dbReference type="Proteomes" id="UP000499080">
    <property type="component" value="Unassembled WGS sequence"/>
</dbReference>
<sequence>MYQCRKKTRQNTDTEYLPFDGLWHFHTRSTAFPPLIYCCYDNQPCVRSPLFYYGVKRLSSCEFPAIDYYYGIRSICALREREEMNEIIVQAYRNPRMCWR</sequence>
<accession>A0A4Y2GF78</accession>
<dbReference type="EMBL" id="BGPR01001351">
    <property type="protein sequence ID" value="GBM51817.1"/>
    <property type="molecule type" value="Genomic_DNA"/>
</dbReference>
<dbReference type="AlphaFoldDB" id="A0A4Y2GF78"/>
<reference evidence="1 2" key="1">
    <citation type="journal article" date="2019" name="Sci. Rep.">
        <title>Orb-weaving spider Araneus ventricosus genome elucidates the spidroin gene catalogue.</title>
        <authorList>
            <person name="Kono N."/>
            <person name="Nakamura H."/>
            <person name="Ohtoshi R."/>
            <person name="Moran D.A.P."/>
            <person name="Shinohara A."/>
            <person name="Yoshida Y."/>
            <person name="Fujiwara M."/>
            <person name="Mori M."/>
            <person name="Tomita M."/>
            <person name="Arakawa K."/>
        </authorList>
    </citation>
    <scope>NUCLEOTIDE SEQUENCE [LARGE SCALE GENOMIC DNA]</scope>
</reference>
<gene>
    <name evidence="1" type="ORF">AVEN_226747_1</name>
</gene>
<evidence type="ECO:0000313" key="1">
    <source>
        <dbReference type="EMBL" id="GBM51817.1"/>
    </source>
</evidence>
<proteinExistence type="predicted"/>
<keyword evidence="2" id="KW-1185">Reference proteome</keyword>
<protein>
    <submittedName>
        <fullName evidence="1">Uncharacterized protein</fullName>
    </submittedName>
</protein>
<comment type="caution">
    <text evidence="1">The sequence shown here is derived from an EMBL/GenBank/DDBJ whole genome shotgun (WGS) entry which is preliminary data.</text>
</comment>
<evidence type="ECO:0000313" key="2">
    <source>
        <dbReference type="Proteomes" id="UP000499080"/>
    </source>
</evidence>